<dbReference type="GO" id="GO:0007156">
    <property type="term" value="P:homophilic cell adhesion via plasma membrane adhesion molecules"/>
    <property type="evidence" value="ECO:0007669"/>
    <property type="project" value="InterPro"/>
</dbReference>
<evidence type="ECO:0000256" key="2">
    <source>
        <dbReference type="ARBA" id="ARBA00022989"/>
    </source>
</evidence>
<dbReference type="InterPro" id="IPR002126">
    <property type="entry name" value="Cadherin-like_dom"/>
</dbReference>
<keyword evidence="6" id="KW-1185">Reference proteome</keyword>
<evidence type="ECO:0000256" key="1">
    <source>
        <dbReference type="ARBA" id="ARBA00022692"/>
    </source>
</evidence>
<dbReference type="PROSITE" id="PS50268">
    <property type="entry name" value="CADHERIN_2"/>
    <property type="match status" value="5"/>
</dbReference>
<evidence type="ECO:0000259" key="4">
    <source>
        <dbReference type="PROSITE" id="PS50268"/>
    </source>
</evidence>
<dbReference type="GO" id="GO:0000272">
    <property type="term" value="P:polysaccharide catabolic process"/>
    <property type="evidence" value="ECO:0007669"/>
    <property type="project" value="InterPro"/>
</dbReference>
<dbReference type="EMBL" id="CP036261">
    <property type="protein sequence ID" value="QDS88043.1"/>
    <property type="molecule type" value="Genomic_DNA"/>
</dbReference>
<dbReference type="InterPro" id="IPR013783">
    <property type="entry name" value="Ig-like_fold"/>
</dbReference>
<dbReference type="SMART" id="SM00736">
    <property type="entry name" value="CADG"/>
    <property type="match status" value="2"/>
</dbReference>
<feature type="domain" description="Cadherin" evidence="4">
    <location>
        <begin position="869"/>
        <end position="961"/>
    </location>
</feature>
<dbReference type="InterPro" id="IPR006644">
    <property type="entry name" value="Cadg"/>
</dbReference>
<evidence type="ECO:0000313" key="5">
    <source>
        <dbReference type="EMBL" id="QDS88043.1"/>
    </source>
</evidence>
<dbReference type="KEGG" id="ruv:EC9_22290"/>
<gene>
    <name evidence="5" type="ORF">EC9_22290</name>
</gene>
<protein>
    <submittedName>
        <fullName evidence="5">Cadherin domain protein</fullName>
    </submittedName>
</protein>
<dbReference type="CDD" id="cd11304">
    <property type="entry name" value="Cadherin_repeat"/>
    <property type="match status" value="5"/>
</dbReference>
<dbReference type="SUPFAM" id="SSF49313">
    <property type="entry name" value="Cadherin-like"/>
    <property type="match status" value="6"/>
</dbReference>
<dbReference type="Proteomes" id="UP000319557">
    <property type="component" value="Chromosome"/>
</dbReference>
<feature type="domain" description="Cadherin" evidence="4">
    <location>
        <begin position="531"/>
        <end position="634"/>
    </location>
</feature>
<dbReference type="OrthoDB" id="218787at2"/>
<dbReference type="SMART" id="SM00112">
    <property type="entry name" value="CA"/>
    <property type="match status" value="5"/>
</dbReference>
<dbReference type="Gene3D" id="2.60.40.60">
    <property type="entry name" value="Cadherins"/>
    <property type="match status" value="5"/>
</dbReference>
<evidence type="ECO:0000313" key="6">
    <source>
        <dbReference type="Proteomes" id="UP000319557"/>
    </source>
</evidence>
<feature type="region of interest" description="Disordered" evidence="3">
    <location>
        <begin position="1272"/>
        <end position="1308"/>
    </location>
</feature>
<dbReference type="Gene3D" id="1.10.1330.10">
    <property type="entry name" value="Dockerin domain"/>
    <property type="match status" value="1"/>
</dbReference>
<keyword evidence="2" id="KW-0472">Membrane</keyword>
<dbReference type="RefSeq" id="WP_145344905.1">
    <property type="nucleotide sequence ID" value="NZ_CP036261.1"/>
</dbReference>
<feature type="domain" description="Cadherin" evidence="4">
    <location>
        <begin position="633"/>
        <end position="754"/>
    </location>
</feature>
<dbReference type="Pfam" id="PF00028">
    <property type="entry name" value="Cadherin"/>
    <property type="match status" value="5"/>
</dbReference>
<dbReference type="GO" id="GO:0005509">
    <property type="term" value="F:calcium ion binding"/>
    <property type="evidence" value="ECO:0007669"/>
    <property type="project" value="InterPro"/>
</dbReference>
<proteinExistence type="predicted"/>
<organism evidence="5 6">
    <name type="scientific">Rosistilla ulvae</name>
    <dbReference type="NCBI Taxonomy" id="1930277"/>
    <lineage>
        <taxon>Bacteria</taxon>
        <taxon>Pseudomonadati</taxon>
        <taxon>Planctomycetota</taxon>
        <taxon>Planctomycetia</taxon>
        <taxon>Pirellulales</taxon>
        <taxon>Pirellulaceae</taxon>
        <taxon>Rosistilla</taxon>
    </lineage>
</organism>
<dbReference type="GO" id="GO:0004553">
    <property type="term" value="F:hydrolase activity, hydrolyzing O-glycosyl compounds"/>
    <property type="evidence" value="ECO:0007669"/>
    <property type="project" value="InterPro"/>
</dbReference>
<dbReference type="Pfam" id="PF00404">
    <property type="entry name" value="Dockerin_1"/>
    <property type="match status" value="1"/>
</dbReference>
<dbReference type="InterPro" id="IPR036439">
    <property type="entry name" value="Dockerin_dom_sf"/>
</dbReference>
<feature type="domain" description="Cadherin" evidence="4">
    <location>
        <begin position="960"/>
        <end position="1062"/>
    </location>
</feature>
<evidence type="ECO:0000256" key="3">
    <source>
        <dbReference type="SAM" id="MobiDB-lite"/>
    </source>
</evidence>
<dbReference type="Gene3D" id="2.60.40.10">
    <property type="entry name" value="Immunoglobulins"/>
    <property type="match status" value="1"/>
</dbReference>
<accession>A0A517LZJ5</accession>
<keyword evidence="1" id="KW-0812">Transmembrane</keyword>
<feature type="domain" description="Cadherin" evidence="4">
    <location>
        <begin position="753"/>
        <end position="862"/>
    </location>
</feature>
<name>A0A517LZJ5_9BACT</name>
<dbReference type="SUPFAM" id="SSF63446">
    <property type="entry name" value="Type I dockerin domain"/>
    <property type="match status" value="1"/>
</dbReference>
<dbReference type="Pfam" id="PF05345">
    <property type="entry name" value="He_PIG"/>
    <property type="match status" value="1"/>
</dbReference>
<dbReference type="PANTHER" id="PTHR24026">
    <property type="entry name" value="FAT ATYPICAL CADHERIN-RELATED"/>
    <property type="match status" value="1"/>
</dbReference>
<keyword evidence="2" id="KW-1133">Transmembrane helix</keyword>
<dbReference type="InterPro" id="IPR015919">
    <property type="entry name" value="Cadherin-like_sf"/>
</dbReference>
<dbReference type="PRINTS" id="PR00205">
    <property type="entry name" value="CADHERIN"/>
</dbReference>
<sequence>MMHHRTKRQRGLRLEALERRHLLAGVISELSMDTTEQFFELRGQPDATIPQGTYFTVVESTGNSLGGRVETVLDLSGQSYGANGFLVVAQAGHSFSIDASANALVSSSTAMSGLPAGVHLAGDFSVFTATAFFLQSSTAPVAGDDIDLDNDGTIDPDGVAATWTIHDSVTIGRIHDFYGYGQTVFGPQSNQQSLQANSTYIPTDENTGDNYDYVARIGDSSGSGAEDWVAARLYDDFGDTQGLRLNNGSVISDSATPTVFSGRELDHVGTYNFFGGVRGRVTNNSAGAPIPGVTVLADTNGNGIRDVITTVIEPDSVLAGTEMTNLFPGITLSVADRSTGALKGGVSSITETIGLASTGTRVFGDDAASFGFNDVLRVDFYRDADSVQIDAIGDAFSLPAVVRMEAFNRDGESIAFTRSVSLQNGQRQQLRLQSATGEIASVLIYEESGNGWYVNYDRMVVTQKEAIAITDAAGEYHLGYLTPDSYQITIPEGVGAIPVLPVDATQAVTIDSTEHFDVDFVFTNNQPPVIDTTTLVMEVDENSPIVTPVGIVQASDPNAGQSIRYRLVDGTGRRYFALDPISGEIRVSNPRGLDFELSREYTLVVEASDSFLPRQTDQATITVSINNANDAPTFADNRFTVAEDAAGGFVLGTVLASDQDALNEDSIEPESPNAPIGEESGQFTFAIADPVWGEAFSIDPDSGVLTLIDPAVLDFETSPEMLLTIAATDQGLKPQTKLGQVRIMVLDANEPPQLDDTPITIGEDAQPGSLVALPAIFDPEGHDLFSRTIVSGNGQSMFEIDSNTGEIRLANDATLDYENQTTYQIVVRVVEVPDGDGEPATALSSETPLTIQVLNVDEPPQVEFDATAIAENAAAGTVVASVSAIDPEGEEVTITQRGGSTKFVFDPLTNQVKVADGAVLDFESDQEYSIQLRATDASFPPNFSDLIIPITVNDAPETPTIVSQTLTVPENSPTGPLNASVAAIDPDSNDPLRYEIVAGDGAAVFTIDDATGRLSLRPGTTLDFEGSQIEFALEILVTDSTGLFDTQTVQVVVQDVNERPTIRQDFANLQLQVGRRFCFTFGDDLFSDPDANTTFEVSLSSSQGELPDWLSYDSVTRNLHGTPQSDDVGVISLGVRVTDSGEVPLTASDAFTVSVLDSDVGDFYTSNCVSAWQNPGDRFDVNDDGSVAPIDAVIILNYLNRYGAQTVPEGQAPPHYLDVDGDSIIRPIDALQVLNYLNSNPSRTAVPAPEAEQTATATDAALLELTAIPQQDAATADGSPDATPAWNHSSGDADRDDEPNDNAAIDESLRQFLLA</sequence>
<dbReference type="PANTHER" id="PTHR24026:SF126">
    <property type="entry name" value="PROTOCADHERIN FAT 4"/>
    <property type="match status" value="1"/>
</dbReference>
<dbReference type="InterPro" id="IPR002105">
    <property type="entry name" value="Dockerin_1_rpt"/>
</dbReference>
<reference evidence="5 6" key="1">
    <citation type="submission" date="2019-02" db="EMBL/GenBank/DDBJ databases">
        <title>Deep-cultivation of Planctomycetes and their phenomic and genomic characterization uncovers novel biology.</title>
        <authorList>
            <person name="Wiegand S."/>
            <person name="Jogler M."/>
            <person name="Boedeker C."/>
            <person name="Pinto D."/>
            <person name="Vollmers J."/>
            <person name="Rivas-Marin E."/>
            <person name="Kohn T."/>
            <person name="Peeters S.H."/>
            <person name="Heuer A."/>
            <person name="Rast P."/>
            <person name="Oberbeckmann S."/>
            <person name="Bunk B."/>
            <person name="Jeske O."/>
            <person name="Meyerdierks A."/>
            <person name="Storesund J.E."/>
            <person name="Kallscheuer N."/>
            <person name="Luecker S."/>
            <person name="Lage O.M."/>
            <person name="Pohl T."/>
            <person name="Merkel B.J."/>
            <person name="Hornburger P."/>
            <person name="Mueller R.-W."/>
            <person name="Bruemmer F."/>
            <person name="Labrenz M."/>
            <person name="Spormann A.M."/>
            <person name="Op den Camp H."/>
            <person name="Overmann J."/>
            <person name="Amann R."/>
            <person name="Jetten M.S.M."/>
            <person name="Mascher T."/>
            <person name="Medema M.H."/>
            <person name="Devos D.P."/>
            <person name="Kaster A.-K."/>
            <person name="Ovreas L."/>
            <person name="Rohde M."/>
            <person name="Galperin M.Y."/>
            <person name="Jogler C."/>
        </authorList>
    </citation>
    <scope>NUCLEOTIDE SEQUENCE [LARGE SCALE GENOMIC DNA]</scope>
    <source>
        <strain evidence="5 6">EC9</strain>
    </source>
</reference>
<dbReference type="GO" id="GO:0005886">
    <property type="term" value="C:plasma membrane"/>
    <property type="evidence" value="ECO:0007669"/>
    <property type="project" value="UniProtKB-SubCell"/>
</dbReference>